<dbReference type="AlphaFoldDB" id="A0A9N9G507"/>
<accession>A0A9N9G507</accession>
<gene>
    <name evidence="1" type="ORF">CPELLU_LOCUS6282</name>
</gene>
<proteinExistence type="predicted"/>
<name>A0A9N9G507_9GLOM</name>
<reference evidence="1" key="1">
    <citation type="submission" date="2021-06" db="EMBL/GenBank/DDBJ databases">
        <authorList>
            <person name="Kallberg Y."/>
            <person name="Tangrot J."/>
            <person name="Rosling A."/>
        </authorList>
    </citation>
    <scope>NUCLEOTIDE SEQUENCE</scope>
    <source>
        <strain evidence="1">FL966</strain>
    </source>
</reference>
<evidence type="ECO:0000313" key="1">
    <source>
        <dbReference type="EMBL" id="CAG8585184.1"/>
    </source>
</evidence>
<keyword evidence="2" id="KW-1185">Reference proteome</keyword>
<dbReference type="OrthoDB" id="10298827at2759"/>
<dbReference type="Proteomes" id="UP000789759">
    <property type="component" value="Unassembled WGS sequence"/>
</dbReference>
<sequence length="96" mass="11167">MKKALTKLRSYFSDQLDENSLPYRIGSKITIKQYNKFLEHQESSNYKYQRRNNVNYSPYGTGELIAADVAIYPNMNQIQQPRTPYPGPPPGIKMCF</sequence>
<dbReference type="EMBL" id="CAJVQA010003852">
    <property type="protein sequence ID" value="CAG8585184.1"/>
    <property type="molecule type" value="Genomic_DNA"/>
</dbReference>
<protein>
    <submittedName>
        <fullName evidence="1">2293_t:CDS:1</fullName>
    </submittedName>
</protein>
<organism evidence="1 2">
    <name type="scientific">Cetraspora pellucida</name>
    <dbReference type="NCBI Taxonomy" id="1433469"/>
    <lineage>
        <taxon>Eukaryota</taxon>
        <taxon>Fungi</taxon>
        <taxon>Fungi incertae sedis</taxon>
        <taxon>Mucoromycota</taxon>
        <taxon>Glomeromycotina</taxon>
        <taxon>Glomeromycetes</taxon>
        <taxon>Diversisporales</taxon>
        <taxon>Gigasporaceae</taxon>
        <taxon>Cetraspora</taxon>
    </lineage>
</organism>
<evidence type="ECO:0000313" key="2">
    <source>
        <dbReference type="Proteomes" id="UP000789759"/>
    </source>
</evidence>
<comment type="caution">
    <text evidence="1">The sequence shown here is derived from an EMBL/GenBank/DDBJ whole genome shotgun (WGS) entry which is preliminary data.</text>
</comment>